<keyword evidence="3" id="KW-1185">Reference proteome</keyword>
<dbReference type="Proteomes" id="UP001163828">
    <property type="component" value="Unassembled WGS sequence"/>
</dbReference>
<feature type="region of interest" description="Disordered" evidence="1">
    <location>
        <begin position="197"/>
        <end position="217"/>
    </location>
</feature>
<evidence type="ECO:0000313" key="3">
    <source>
        <dbReference type="Proteomes" id="UP001163828"/>
    </source>
</evidence>
<reference evidence="2" key="1">
    <citation type="submission" date="2022-08" db="EMBL/GenBank/DDBJ databases">
        <authorList>
            <consortium name="DOE Joint Genome Institute"/>
            <person name="Min B."/>
            <person name="Riley R."/>
            <person name="Sierra-Patev S."/>
            <person name="Naranjo-Ortiz M."/>
            <person name="Looney B."/>
            <person name="Konkel Z."/>
            <person name="Slot J.C."/>
            <person name="Sakamoto Y."/>
            <person name="Steenwyk J.L."/>
            <person name="Rokas A."/>
            <person name="Carro J."/>
            <person name="Camarero S."/>
            <person name="Ferreira P."/>
            <person name="Molpeceres G."/>
            <person name="Ruiz-Duenas F.J."/>
            <person name="Serrano A."/>
            <person name="Henrissat B."/>
            <person name="Drula E."/>
            <person name="Hughes K.W."/>
            <person name="Mata J.L."/>
            <person name="Ishikawa N.K."/>
            <person name="Vargas-Isla R."/>
            <person name="Ushijima S."/>
            <person name="Smith C.A."/>
            <person name="Ahrendt S."/>
            <person name="Andreopoulos W."/>
            <person name="He G."/>
            <person name="Labutti K."/>
            <person name="Lipzen A."/>
            <person name="Ng V."/>
            <person name="Sandor L."/>
            <person name="Barry K."/>
            <person name="Martinez A.T."/>
            <person name="Xiao Y."/>
            <person name="Gibbons J.G."/>
            <person name="Terashima K."/>
            <person name="Hibbett D.S."/>
            <person name="Grigoriev I.V."/>
        </authorList>
    </citation>
    <scope>NUCLEOTIDE SEQUENCE</scope>
    <source>
        <strain evidence="2">TFB10827</strain>
    </source>
</reference>
<sequence length="284" mass="31884">MAVTEKADVDRITCLSKVFSLAHAVLASNQHQCKCHSSEDRKELLILASSLRENALQIPSPSPPLVLSPTISEDREDDRNDQQSIITILSDISEAEDVPNLDSAATLLTWLRLGKEKLKRLRKKLQHQPISEKRKEHCQQEQEQVAREKRSEERWNVKPTKLTQFFKQKAKPKANISISDEPILIDNDKPDAIADDTLERDDPFGIDEEVDTGGGPAKKMHLALTIEDEEDEDAIHDTIAQAEEGLDIWDPAAEISPRSSSEDIPLTTTFPSPQIHLRATVHKS</sequence>
<name>A0ABQ8Q1I3_9AGAR</name>
<feature type="region of interest" description="Disordered" evidence="1">
    <location>
        <begin position="254"/>
        <end position="284"/>
    </location>
</feature>
<protein>
    <submittedName>
        <fullName evidence="2">Uncharacterized protein</fullName>
    </submittedName>
</protein>
<accession>A0ABQ8Q1I3</accession>
<proteinExistence type="predicted"/>
<dbReference type="EMBL" id="MU790852">
    <property type="protein sequence ID" value="KAJ3992482.1"/>
    <property type="molecule type" value="Genomic_DNA"/>
</dbReference>
<comment type="caution">
    <text evidence="2">The sequence shown here is derived from an EMBL/GenBank/DDBJ whole genome shotgun (WGS) entry which is preliminary data.</text>
</comment>
<evidence type="ECO:0000256" key="1">
    <source>
        <dbReference type="SAM" id="MobiDB-lite"/>
    </source>
</evidence>
<evidence type="ECO:0000313" key="2">
    <source>
        <dbReference type="EMBL" id="KAJ3992482.1"/>
    </source>
</evidence>
<organism evidence="2 3">
    <name type="scientific">Lentinula boryana</name>
    <dbReference type="NCBI Taxonomy" id="40481"/>
    <lineage>
        <taxon>Eukaryota</taxon>
        <taxon>Fungi</taxon>
        <taxon>Dikarya</taxon>
        <taxon>Basidiomycota</taxon>
        <taxon>Agaricomycotina</taxon>
        <taxon>Agaricomycetes</taxon>
        <taxon>Agaricomycetidae</taxon>
        <taxon>Agaricales</taxon>
        <taxon>Marasmiineae</taxon>
        <taxon>Omphalotaceae</taxon>
        <taxon>Lentinula</taxon>
    </lineage>
</organism>
<feature type="compositionally biased region" description="Acidic residues" evidence="1">
    <location>
        <begin position="197"/>
        <end position="211"/>
    </location>
</feature>
<feature type="region of interest" description="Disordered" evidence="1">
    <location>
        <begin position="59"/>
        <end position="80"/>
    </location>
</feature>
<gene>
    <name evidence="2" type="ORF">F5050DRAFT_1715242</name>
</gene>